<accession>A0A5E7D4C6</accession>
<protein>
    <submittedName>
        <fullName evidence="1">Uncharacterized protein</fullName>
    </submittedName>
</protein>
<name>A0A5E7D4C6_PSEFL</name>
<evidence type="ECO:0000313" key="1">
    <source>
        <dbReference type="EMBL" id="VVO12329.1"/>
    </source>
</evidence>
<organism evidence="1 2">
    <name type="scientific">Pseudomonas fluorescens</name>
    <dbReference type="NCBI Taxonomy" id="294"/>
    <lineage>
        <taxon>Bacteria</taxon>
        <taxon>Pseudomonadati</taxon>
        <taxon>Pseudomonadota</taxon>
        <taxon>Gammaproteobacteria</taxon>
        <taxon>Pseudomonadales</taxon>
        <taxon>Pseudomonadaceae</taxon>
        <taxon>Pseudomonas</taxon>
    </lineage>
</organism>
<gene>
    <name evidence="1" type="ORF">PS691_03507</name>
</gene>
<sequence>MSRLERSKAQTTCAPKMNPERDAQCWFDQSGAHRSRNWRLLSEVQAGIYQARAAFGRSFDVKTPNAKTAPEGAVLFFYCV</sequence>
<dbReference type="EMBL" id="CABVHQ010000035">
    <property type="protein sequence ID" value="VVO12329.1"/>
    <property type="molecule type" value="Genomic_DNA"/>
</dbReference>
<dbReference type="Proteomes" id="UP000337909">
    <property type="component" value="Unassembled WGS sequence"/>
</dbReference>
<dbReference type="AlphaFoldDB" id="A0A5E7D4C6"/>
<reference evidence="1 2" key="1">
    <citation type="submission" date="2019-09" db="EMBL/GenBank/DDBJ databases">
        <authorList>
            <person name="Chandra G."/>
            <person name="Truman W A."/>
        </authorList>
    </citation>
    <scope>NUCLEOTIDE SEQUENCE [LARGE SCALE GENOMIC DNA]</scope>
    <source>
        <strain evidence="1">PS691</strain>
    </source>
</reference>
<proteinExistence type="predicted"/>
<evidence type="ECO:0000313" key="2">
    <source>
        <dbReference type="Proteomes" id="UP000337909"/>
    </source>
</evidence>